<sequence>MKTICNDCTKEFEMTQDKLREKYLGAMITEIYYHCPNCNNKYSVCIMNTKCRSLKRTMQFEIKKKFAITNDIESILQDEKIDNIQKELHKEMNRINGKA</sequence>
<keyword evidence="2" id="KW-1185">Reference proteome</keyword>
<accession>A0A1H0N5F5</accession>
<dbReference type="AlphaFoldDB" id="A0A1H0N5F5"/>
<organism evidence="1 2">
    <name type="scientific">Clostridium gasigenes</name>
    <dbReference type="NCBI Taxonomy" id="94869"/>
    <lineage>
        <taxon>Bacteria</taxon>
        <taxon>Bacillati</taxon>
        <taxon>Bacillota</taxon>
        <taxon>Clostridia</taxon>
        <taxon>Eubacteriales</taxon>
        <taxon>Clostridiaceae</taxon>
        <taxon>Clostridium</taxon>
    </lineage>
</organism>
<dbReference type="Proteomes" id="UP000198597">
    <property type="component" value="Unassembled WGS sequence"/>
</dbReference>
<dbReference type="OrthoDB" id="1918216at2"/>
<proteinExistence type="predicted"/>
<dbReference type="EMBL" id="FNJM01000001">
    <property type="protein sequence ID" value="SDO87939.1"/>
    <property type="molecule type" value="Genomic_DNA"/>
</dbReference>
<dbReference type="RefSeq" id="WP_089965861.1">
    <property type="nucleotide sequence ID" value="NZ_FNJM01000001.1"/>
</dbReference>
<dbReference type="STRING" id="94869.SAMN04488529_101697"/>
<reference evidence="1 2" key="1">
    <citation type="submission" date="2016-10" db="EMBL/GenBank/DDBJ databases">
        <authorList>
            <person name="de Groot N.N."/>
        </authorList>
    </citation>
    <scope>NUCLEOTIDE SEQUENCE [LARGE SCALE GENOMIC DNA]</scope>
    <source>
        <strain evidence="1 2">DSM 12272</strain>
    </source>
</reference>
<gene>
    <name evidence="1" type="ORF">SAMN04488529_101697</name>
</gene>
<evidence type="ECO:0008006" key="3">
    <source>
        <dbReference type="Google" id="ProtNLM"/>
    </source>
</evidence>
<evidence type="ECO:0000313" key="1">
    <source>
        <dbReference type="EMBL" id="SDO87939.1"/>
    </source>
</evidence>
<protein>
    <recommendedName>
        <fullName evidence="3">Transglycosylase</fullName>
    </recommendedName>
</protein>
<evidence type="ECO:0000313" key="2">
    <source>
        <dbReference type="Proteomes" id="UP000198597"/>
    </source>
</evidence>
<name>A0A1H0N5F5_9CLOT</name>